<accession>A0ABP2Z5J2</accession>
<evidence type="ECO:0000259" key="1">
    <source>
        <dbReference type="Pfam" id="PF11726"/>
    </source>
</evidence>
<feature type="domain" description="YagK/YfjJ C-terminal" evidence="1">
    <location>
        <begin position="67"/>
        <end position="201"/>
    </location>
</feature>
<sequence>MTNKIYQRLSKKPKVKRLKQAFCINEHNSLLFAYKNHAYHVYKPKLKGFKKSIVNAIISDYEVMLSFYSRVLVCRIDLHPGQCSADNQLINQYLKKLTHLLTKHYDCKVLYHCAREQNTSEVEHYHVELMLSGHKINHSEKLLSLAKSMWEQHSKGTVSFVDNPFCIVLRGDKSSLKEAIYRSSYLAKEHTKELNGRAQGFLKNKLTPIKNFEPETDLMLVDPSITFEKNRRKQVFKMARKTNPNSIAKKSSKYGWFLTSTLTQQLKECIFSRTSGLNHLLDLESGFMTDIINFSEEV</sequence>
<evidence type="ECO:0000313" key="2">
    <source>
        <dbReference type="EMBL" id="ESE42071.1"/>
    </source>
</evidence>
<dbReference type="InterPro" id="IPR057271">
    <property type="entry name" value="YagK_YfjJ_C"/>
</dbReference>
<protein>
    <recommendedName>
        <fullName evidence="1">YagK/YfjJ C-terminal domain-containing protein</fullName>
    </recommendedName>
</protein>
<comment type="caution">
    <text evidence="2">The sequence shown here is derived from an EMBL/GenBank/DDBJ whole genome shotgun (WGS) entry which is preliminary data.</text>
</comment>
<dbReference type="Pfam" id="PF11726">
    <property type="entry name" value="YagK_YfjJ_C"/>
    <property type="match status" value="1"/>
</dbReference>
<gene>
    <name evidence="2" type="ORF">SHD_1293</name>
</gene>
<reference evidence="2 3" key="1">
    <citation type="journal article" date="2013" name="Genome Announc.">
        <title>Draft Genome Sequence of Shewanella decolorationis S12, a Dye-Degrading Bacterium Isolated from a Wastewater Treatment Plant.</title>
        <authorList>
            <person name="Xu M."/>
            <person name="Fang Y."/>
            <person name="Liu J."/>
            <person name="Chen X."/>
            <person name="Sun G."/>
            <person name="Guo J."/>
            <person name="Hua Z."/>
            <person name="Tu Q."/>
            <person name="Wu L."/>
            <person name="Zhou J."/>
            <person name="Liu X."/>
        </authorList>
    </citation>
    <scope>NUCLEOTIDE SEQUENCE [LARGE SCALE GENOMIC DNA]</scope>
    <source>
        <strain evidence="2 3">S12</strain>
    </source>
</reference>
<organism evidence="2 3">
    <name type="scientific">Shewanella decolorationis S12</name>
    <dbReference type="NCBI Taxonomy" id="1353536"/>
    <lineage>
        <taxon>Bacteria</taxon>
        <taxon>Pseudomonadati</taxon>
        <taxon>Pseudomonadota</taxon>
        <taxon>Gammaproteobacteria</taxon>
        <taxon>Alteromonadales</taxon>
        <taxon>Shewanellaceae</taxon>
        <taxon>Shewanella</taxon>
    </lineage>
</organism>
<dbReference type="Proteomes" id="UP000017548">
    <property type="component" value="Unassembled WGS sequence"/>
</dbReference>
<proteinExistence type="predicted"/>
<evidence type="ECO:0000313" key="3">
    <source>
        <dbReference type="Proteomes" id="UP000017548"/>
    </source>
</evidence>
<keyword evidence="3" id="KW-1185">Reference proteome</keyword>
<dbReference type="EMBL" id="AXZL01000056">
    <property type="protein sequence ID" value="ESE42071.1"/>
    <property type="molecule type" value="Genomic_DNA"/>
</dbReference>
<name>A0ABP2Z5J2_9GAMM</name>
<dbReference type="RefSeq" id="WP_023266387.1">
    <property type="nucleotide sequence ID" value="NZ_AXZL01000056.1"/>
</dbReference>